<keyword evidence="8" id="KW-1185">Reference proteome</keyword>
<proteinExistence type="inferred from homology"/>
<dbReference type="EMBL" id="JAODUO010000961">
    <property type="protein sequence ID" value="KAK2172430.1"/>
    <property type="molecule type" value="Genomic_DNA"/>
</dbReference>
<feature type="transmembrane region" description="Helical" evidence="6">
    <location>
        <begin position="380"/>
        <end position="401"/>
    </location>
</feature>
<feature type="transmembrane region" description="Helical" evidence="6">
    <location>
        <begin position="407"/>
        <end position="426"/>
    </location>
</feature>
<evidence type="ECO:0000256" key="3">
    <source>
        <dbReference type="ARBA" id="ARBA00022692"/>
    </source>
</evidence>
<evidence type="ECO:0000256" key="5">
    <source>
        <dbReference type="ARBA" id="ARBA00023136"/>
    </source>
</evidence>
<gene>
    <name evidence="7" type="ORF">NP493_959g00055</name>
</gene>
<dbReference type="GO" id="GO:0016020">
    <property type="term" value="C:membrane"/>
    <property type="evidence" value="ECO:0007669"/>
    <property type="project" value="UniProtKB-SubCell"/>
</dbReference>
<feature type="transmembrane region" description="Helical" evidence="6">
    <location>
        <begin position="234"/>
        <end position="252"/>
    </location>
</feature>
<dbReference type="PANTHER" id="PTHR11119">
    <property type="entry name" value="XANTHINE-URACIL / VITAMIN C PERMEASE FAMILY MEMBER"/>
    <property type="match status" value="1"/>
</dbReference>
<name>A0AAD9KJQ1_RIDPI</name>
<evidence type="ECO:0000256" key="1">
    <source>
        <dbReference type="ARBA" id="ARBA00004141"/>
    </source>
</evidence>
<accession>A0AAD9KJQ1</accession>
<evidence type="ECO:0000256" key="6">
    <source>
        <dbReference type="SAM" id="Phobius"/>
    </source>
</evidence>
<keyword evidence="3 6" id="KW-0812">Transmembrane</keyword>
<feature type="transmembrane region" description="Helical" evidence="6">
    <location>
        <begin position="291"/>
        <end position="313"/>
    </location>
</feature>
<dbReference type="GO" id="GO:0022857">
    <property type="term" value="F:transmembrane transporter activity"/>
    <property type="evidence" value="ECO:0007669"/>
    <property type="project" value="InterPro"/>
</dbReference>
<comment type="subcellular location">
    <subcellularLocation>
        <location evidence="1">Membrane</location>
        <topology evidence="1">Multi-pass membrane protein</topology>
    </subcellularLocation>
</comment>
<organism evidence="7 8">
    <name type="scientific">Ridgeia piscesae</name>
    <name type="common">Tubeworm</name>
    <dbReference type="NCBI Taxonomy" id="27915"/>
    <lineage>
        <taxon>Eukaryota</taxon>
        <taxon>Metazoa</taxon>
        <taxon>Spiralia</taxon>
        <taxon>Lophotrochozoa</taxon>
        <taxon>Annelida</taxon>
        <taxon>Polychaeta</taxon>
        <taxon>Sedentaria</taxon>
        <taxon>Canalipalpata</taxon>
        <taxon>Sabellida</taxon>
        <taxon>Siboglinidae</taxon>
        <taxon>Ridgeia</taxon>
    </lineage>
</organism>
<evidence type="ECO:0000313" key="7">
    <source>
        <dbReference type="EMBL" id="KAK2172430.1"/>
    </source>
</evidence>
<protein>
    <recommendedName>
        <fullName evidence="9">Solute carrier family 23 member 2</fullName>
    </recommendedName>
</protein>
<feature type="transmembrane region" description="Helical" evidence="6">
    <location>
        <begin position="438"/>
        <end position="455"/>
    </location>
</feature>
<dbReference type="AlphaFoldDB" id="A0AAD9KJQ1"/>
<feature type="transmembrane region" description="Helical" evidence="6">
    <location>
        <begin position="190"/>
        <end position="213"/>
    </location>
</feature>
<evidence type="ECO:0008006" key="9">
    <source>
        <dbReference type="Google" id="ProtNLM"/>
    </source>
</evidence>
<keyword evidence="4 6" id="KW-1133">Transmembrane helix</keyword>
<comment type="caution">
    <text evidence="7">The sequence shown here is derived from an EMBL/GenBank/DDBJ whole genome shotgun (WGS) entry which is preliminary data.</text>
</comment>
<reference evidence="7" key="1">
    <citation type="journal article" date="2023" name="Mol. Biol. Evol.">
        <title>Third-Generation Sequencing Reveals the Adaptive Role of the Epigenome in Three Deep-Sea Polychaetes.</title>
        <authorList>
            <person name="Perez M."/>
            <person name="Aroh O."/>
            <person name="Sun Y."/>
            <person name="Lan Y."/>
            <person name="Juniper S.K."/>
            <person name="Young C.R."/>
            <person name="Angers B."/>
            <person name="Qian P.Y."/>
        </authorList>
    </citation>
    <scope>NUCLEOTIDE SEQUENCE</scope>
    <source>
        <strain evidence="7">R07B-5</strain>
    </source>
</reference>
<sequence length="470" mass="50698">MIFDIDERPPFHIAFMYAVQQAFSSVSGSLAAVFLIHTTICAAGNDVLLSELFCTTVFVNGFGTWLQCTLGTRLPILQGSNYASLVPIIAMMSTEEWRCPDRTLGALPNSLSVNVTETSMTPGVFEEAWRTRIRAISGALSLACVIETLIGVSGVIGYLTQYIGPLTVAPTIMMVTLSLFPAAVNACQPNWGIALLTAGLIGIFSLATQNLLIPAPVIGPDRKLHIQRYPLCQLFALVLATTVSWLLCYILTLTDVFPNDPNNSSYKARTDVKLDIIYKSRWLFIPYPGQWGLPTFNAGVFFGMLAIIFCSVIESVGDYYATAAICRLPPPPKDVIGRGIATEGLGCLIGALMGSCHATTSYSQTIGFVGMTRVASRYTWQLMGCMLMACAFLGKFGAVLTLMPEPIVGGMLIAGLGMVFSIGVSSAQHIDMAAPRNMFTLGVAIMLGMCVPYWLEQNPDVVRTGQSATR</sequence>
<evidence type="ECO:0000256" key="4">
    <source>
        <dbReference type="ARBA" id="ARBA00022989"/>
    </source>
</evidence>
<feature type="transmembrane region" description="Helical" evidence="6">
    <location>
        <begin position="139"/>
        <end position="159"/>
    </location>
</feature>
<evidence type="ECO:0000256" key="2">
    <source>
        <dbReference type="ARBA" id="ARBA00008821"/>
    </source>
</evidence>
<keyword evidence="5 6" id="KW-0472">Membrane</keyword>
<dbReference type="Proteomes" id="UP001209878">
    <property type="component" value="Unassembled WGS sequence"/>
</dbReference>
<evidence type="ECO:0000313" key="8">
    <source>
        <dbReference type="Proteomes" id="UP001209878"/>
    </source>
</evidence>
<comment type="similarity">
    <text evidence="2">Belongs to the nucleobase:cation symporter-2 (NCS2) (TC 2.A.40) family.</text>
</comment>
<dbReference type="Pfam" id="PF00860">
    <property type="entry name" value="Xan_ur_permease"/>
    <property type="match status" value="1"/>
</dbReference>
<dbReference type="InterPro" id="IPR006043">
    <property type="entry name" value="NCS2"/>
</dbReference>